<feature type="transmembrane region" description="Helical" evidence="6">
    <location>
        <begin position="366"/>
        <end position="385"/>
    </location>
</feature>
<comment type="caution">
    <text evidence="8">The sequence shown here is derived from an EMBL/GenBank/DDBJ whole genome shotgun (WGS) entry which is preliminary data.</text>
</comment>
<dbReference type="EMBL" id="ALBS01000097">
    <property type="protein sequence ID" value="EJT50591.1"/>
    <property type="molecule type" value="Genomic_DNA"/>
</dbReference>
<dbReference type="SUPFAM" id="SSF103473">
    <property type="entry name" value="MFS general substrate transporter"/>
    <property type="match status" value="1"/>
</dbReference>
<dbReference type="GeneID" id="25991805"/>
<proteinExistence type="predicted"/>
<dbReference type="Proteomes" id="UP000002748">
    <property type="component" value="Unassembled WGS sequence"/>
</dbReference>
<feature type="transmembrane region" description="Helical" evidence="6">
    <location>
        <begin position="111"/>
        <end position="128"/>
    </location>
</feature>
<dbReference type="OrthoDB" id="3639251at2759"/>
<feature type="transmembrane region" description="Helical" evidence="6">
    <location>
        <begin position="200"/>
        <end position="220"/>
    </location>
</feature>
<evidence type="ECO:0000313" key="9">
    <source>
        <dbReference type="Proteomes" id="UP000002748"/>
    </source>
</evidence>
<keyword evidence="3 6" id="KW-0812">Transmembrane</keyword>
<feature type="transmembrane region" description="Helical" evidence="6">
    <location>
        <begin position="140"/>
        <end position="159"/>
    </location>
</feature>
<gene>
    <name evidence="8" type="ORF">A1Q1_08293</name>
</gene>
<feature type="transmembrane region" description="Helical" evidence="6">
    <location>
        <begin position="427"/>
        <end position="447"/>
    </location>
</feature>
<evidence type="ECO:0000256" key="2">
    <source>
        <dbReference type="ARBA" id="ARBA00022448"/>
    </source>
</evidence>
<evidence type="ECO:0000256" key="1">
    <source>
        <dbReference type="ARBA" id="ARBA00004141"/>
    </source>
</evidence>
<feature type="domain" description="Major facilitator superfamily (MFS) profile" evidence="7">
    <location>
        <begin position="69"/>
        <end position="486"/>
    </location>
</feature>
<keyword evidence="4 6" id="KW-1133">Transmembrane helix</keyword>
<dbReference type="PANTHER" id="PTHR43791:SF3">
    <property type="entry name" value="MAJOR FACILITATOR SUPERFAMILY (MFS) PROFILE DOMAIN-CONTAINING PROTEIN"/>
    <property type="match status" value="1"/>
</dbReference>
<dbReference type="KEGG" id="tasa:A1Q1_08293"/>
<dbReference type="AlphaFoldDB" id="J5TEY3"/>
<evidence type="ECO:0000256" key="3">
    <source>
        <dbReference type="ARBA" id="ARBA00022692"/>
    </source>
</evidence>
<dbReference type="VEuPathDB" id="FungiDB:A1Q1_08293"/>
<evidence type="ECO:0000259" key="7">
    <source>
        <dbReference type="PROSITE" id="PS50850"/>
    </source>
</evidence>
<dbReference type="InterPro" id="IPR020846">
    <property type="entry name" value="MFS_dom"/>
</dbReference>
<dbReference type="GO" id="GO:0022857">
    <property type="term" value="F:transmembrane transporter activity"/>
    <property type="evidence" value="ECO:0007669"/>
    <property type="project" value="InterPro"/>
</dbReference>
<dbReference type="PANTHER" id="PTHR43791">
    <property type="entry name" value="PERMEASE-RELATED"/>
    <property type="match status" value="1"/>
</dbReference>
<feature type="transmembrane region" description="Helical" evidence="6">
    <location>
        <begin position="300"/>
        <end position="321"/>
    </location>
</feature>
<reference evidence="8 9" key="1">
    <citation type="journal article" date="2012" name="Eukaryot. Cell">
        <title>Draft genome sequence of CBS 2479, the standard type strain of Trichosporon asahii.</title>
        <authorList>
            <person name="Yang R.Y."/>
            <person name="Li H.T."/>
            <person name="Zhu H."/>
            <person name="Zhou G.P."/>
            <person name="Wang M."/>
            <person name="Wang L."/>
        </authorList>
    </citation>
    <scope>NUCLEOTIDE SEQUENCE [LARGE SCALE GENOMIC DNA]</scope>
    <source>
        <strain evidence="9">ATCC 90039 / CBS 2479 / JCM 2466 / KCTC 7840 / NCYC 2677 / UAMH 7654</strain>
    </source>
</reference>
<feature type="transmembrane region" description="Helical" evidence="6">
    <location>
        <begin position="459"/>
        <end position="482"/>
    </location>
</feature>
<dbReference type="InterPro" id="IPR036259">
    <property type="entry name" value="MFS_trans_sf"/>
</dbReference>
<accession>J5TEY3</accession>
<sequence length="504" mass="56336">MSTEKQETQYFEKANAVEGAYSTEQSLDGKGHDSFIEEVAVRQDGYNNLDEGFDPADVKKTLRKVDGRLIPILIAMYFVSQCDRSNLGQARAANHQAMQTDLKLSEGNNRYGLITMMFFIPYIILEIPSQLGLRRFGARTWLGGACVLWGAVILGMGFVENWTQFLGLRVLLGAFESCLFPGAAYLLACWYPRAQISLRISMFYTISQSFAGMSAILSYGMHGLRNYSGWRWIFIIYGILTIVIGIAGILFIVDFPDKAHFLNEHQRHIIKTRIQRDRNDAEPDSMTWHKFLKYSIDLKLWVFGFLFGTSGLGIYALSYFMPRILQSIGFTNALTQLLMAPPYIYMLIPCLITAKISDKVPRARCAMVIFNCICAIVGTLLFSHLETSQKGARYFGVFLACGGVNANLSLSIGWAQSSIRAQSKRGFSSALVVAWGGIGGILSSVAFMEKEAPTYPTGIYLIIGMEVASIFLAAGLAGWFILQNKRADQGKVVLEDDPNFRYQW</sequence>
<dbReference type="HOGENOM" id="CLU_001265_0_1_1"/>
<dbReference type="Gene3D" id="1.20.1250.20">
    <property type="entry name" value="MFS general substrate transporter like domains"/>
    <property type="match status" value="2"/>
</dbReference>
<keyword evidence="5 6" id="KW-0472">Membrane</keyword>
<feature type="transmembrane region" description="Helical" evidence="6">
    <location>
        <begin position="232"/>
        <end position="253"/>
    </location>
</feature>
<evidence type="ECO:0000256" key="5">
    <source>
        <dbReference type="ARBA" id="ARBA00023136"/>
    </source>
</evidence>
<feature type="transmembrane region" description="Helical" evidence="6">
    <location>
        <begin position="165"/>
        <end position="188"/>
    </location>
</feature>
<organism evidence="8 9">
    <name type="scientific">Trichosporon asahii var. asahii (strain ATCC 90039 / CBS 2479 / JCM 2466 / KCTC 7840 / NBRC 103889/ NCYC 2677 / UAMH 7654)</name>
    <name type="common">Yeast</name>
    <dbReference type="NCBI Taxonomy" id="1186058"/>
    <lineage>
        <taxon>Eukaryota</taxon>
        <taxon>Fungi</taxon>
        <taxon>Dikarya</taxon>
        <taxon>Basidiomycota</taxon>
        <taxon>Agaricomycotina</taxon>
        <taxon>Tremellomycetes</taxon>
        <taxon>Trichosporonales</taxon>
        <taxon>Trichosporonaceae</taxon>
        <taxon>Trichosporon</taxon>
    </lineage>
</organism>
<name>J5TEY3_TRIAS</name>
<keyword evidence="2" id="KW-0813">Transport</keyword>
<protein>
    <recommendedName>
        <fullName evidence="7">Major facilitator superfamily (MFS) profile domain-containing protein</fullName>
    </recommendedName>
</protein>
<dbReference type="Pfam" id="PF07690">
    <property type="entry name" value="MFS_1"/>
    <property type="match status" value="1"/>
</dbReference>
<evidence type="ECO:0000256" key="6">
    <source>
        <dbReference type="SAM" id="Phobius"/>
    </source>
</evidence>
<evidence type="ECO:0000256" key="4">
    <source>
        <dbReference type="ARBA" id="ARBA00022989"/>
    </source>
</evidence>
<feature type="transmembrane region" description="Helical" evidence="6">
    <location>
        <begin position="333"/>
        <end position="354"/>
    </location>
</feature>
<dbReference type="InterPro" id="IPR011701">
    <property type="entry name" value="MFS"/>
</dbReference>
<comment type="subcellular location">
    <subcellularLocation>
        <location evidence="1">Membrane</location>
        <topology evidence="1">Multi-pass membrane protein</topology>
    </subcellularLocation>
</comment>
<dbReference type="GO" id="GO:0016020">
    <property type="term" value="C:membrane"/>
    <property type="evidence" value="ECO:0007669"/>
    <property type="project" value="UniProtKB-SubCell"/>
</dbReference>
<dbReference type="FunFam" id="1.20.1250.20:FF:000018">
    <property type="entry name" value="MFS transporter permease"/>
    <property type="match status" value="1"/>
</dbReference>
<dbReference type="PROSITE" id="PS50850">
    <property type="entry name" value="MFS"/>
    <property type="match status" value="1"/>
</dbReference>
<dbReference type="FunFam" id="1.20.1250.20:FF:000013">
    <property type="entry name" value="MFS general substrate transporter"/>
    <property type="match status" value="1"/>
</dbReference>
<feature type="transmembrane region" description="Helical" evidence="6">
    <location>
        <begin position="391"/>
        <end position="415"/>
    </location>
</feature>
<evidence type="ECO:0000313" key="8">
    <source>
        <dbReference type="EMBL" id="EJT50591.1"/>
    </source>
</evidence>
<dbReference type="RefSeq" id="XP_014181915.1">
    <property type="nucleotide sequence ID" value="XM_014326440.1"/>
</dbReference>